<feature type="region of interest" description="Disordered" evidence="10">
    <location>
        <begin position="1"/>
        <end position="21"/>
    </location>
</feature>
<evidence type="ECO:0000256" key="10">
    <source>
        <dbReference type="SAM" id="MobiDB-lite"/>
    </source>
</evidence>
<evidence type="ECO:0000256" key="7">
    <source>
        <dbReference type="ARBA" id="ARBA00022989"/>
    </source>
</evidence>
<gene>
    <name evidence="9 11" type="primary">lspA</name>
    <name evidence="11" type="ORF">LPT13_05945</name>
</gene>
<keyword evidence="3 9" id="KW-0645">Protease</keyword>
<feature type="active site" evidence="9">
    <location>
        <position position="158"/>
    </location>
</feature>
<comment type="similarity">
    <text evidence="1 9">Belongs to the peptidase A8 family.</text>
</comment>
<dbReference type="Proteomes" id="UP001430755">
    <property type="component" value="Unassembled WGS sequence"/>
</dbReference>
<evidence type="ECO:0000256" key="1">
    <source>
        <dbReference type="ARBA" id="ARBA00006139"/>
    </source>
</evidence>
<dbReference type="PANTHER" id="PTHR33695:SF1">
    <property type="entry name" value="LIPOPROTEIN SIGNAL PEPTIDASE"/>
    <property type="match status" value="1"/>
</dbReference>
<dbReference type="RefSeq" id="WP_242164573.1">
    <property type="nucleotide sequence ID" value="NZ_JAJMLW010000002.1"/>
</dbReference>
<evidence type="ECO:0000256" key="2">
    <source>
        <dbReference type="ARBA" id="ARBA00022475"/>
    </source>
</evidence>
<reference evidence="11" key="1">
    <citation type="submission" date="2021-11" db="EMBL/GenBank/DDBJ databases">
        <title>A Novel Adlercreutzia Species, isolated from a Allomyrina dichotoma larva feces.</title>
        <authorList>
            <person name="Suh M.K."/>
        </authorList>
    </citation>
    <scope>NUCLEOTIDE SEQUENCE</scope>
    <source>
        <strain evidence="11">JBNU-10</strain>
    </source>
</reference>
<evidence type="ECO:0000256" key="6">
    <source>
        <dbReference type="ARBA" id="ARBA00022801"/>
    </source>
</evidence>
<dbReference type="NCBIfam" id="TIGR00077">
    <property type="entry name" value="lspA"/>
    <property type="match status" value="1"/>
</dbReference>
<comment type="function">
    <text evidence="9">This protein specifically catalyzes the removal of signal peptides from prolipoproteins.</text>
</comment>
<keyword evidence="8 9" id="KW-0472">Membrane</keyword>
<keyword evidence="2 9" id="KW-1003">Cell membrane</keyword>
<comment type="caution">
    <text evidence="11">The sequence shown here is derived from an EMBL/GenBank/DDBJ whole genome shotgun (WGS) entry which is preliminary data.</text>
</comment>
<keyword evidence="12" id="KW-1185">Reference proteome</keyword>
<dbReference type="PROSITE" id="PS00855">
    <property type="entry name" value="SPASE_II"/>
    <property type="match status" value="1"/>
</dbReference>
<evidence type="ECO:0000256" key="3">
    <source>
        <dbReference type="ARBA" id="ARBA00022670"/>
    </source>
</evidence>
<organism evidence="11 12">
    <name type="scientific">Adlercreutzia faecimuris</name>
    <dbReference type="NCBI Taxonomy" id="2897341"/>
    <lineage>
        <taxon>Bacteria</taxon>
        <taxon>Bacillati</taxon>
        <taxon>Actinomycetota</taxon>
        <taxon>Coriobacteriia</taxon>
        <taxon>Eggerthellales</taxon>
        <taxon>Eggerthellaceae</taxon>
        <taxon>Adlercreutzia</taxon>
    </lineage>
</organism>
<dbReference type="EMBL" id="JAJMLW010000002">
    <property type="protein sequence ID" value="MCI2241890.1"/>
    <property type="molecule type" value="Genomic_DNA"/>
</dbReference>
<dbReference type="GO" id="GO:0004190">
    <property type="term" value="F:aspartic-type endopeptidase activity"/>
    <property type="evidence" value="ECO:0007669"/>
    <property type="project" value="UniProtKB-EC"/>
</dbReference>
<dbReference type="PANTHER" id="PTHR33695">
    <property type="entry name" value="LIPOPROTEIN SIGNAL PEPTIDASE"/>
    <property type="match status" value="1"/>
</dbReference>
<evidence type="ECO:0000256" key="8">
    <source>
        <dbReference type="ARBA" id="ARBA00023136"/>
    </source>
</evidence>
<keyword evidence="7 9" id="KW-1133">Transmembrane helix</keyword>
<sequence>MADAGERPVGGAPAPGAGGERPGRALARNAVVLTAVGTLWIALDLATKAWFNQFPPGTVVGGPLLGLVRLRVVHNTGGAWGVLDGATVLLGILAVIVCSALLVYVLVFARRATLAEVIGATLVFAGGVGNAVDRFTLGYVVDFIDPVFIDFPTFNIADIGVTCGFVIFIVALARRWRREERAQAAAAGDGAGRS</sequence>
<proteinExistence type="inferred from homology"/>
<evidence type="ECO:0000256" key="9">
    <source>
        <dbReference type="HAMAP-Rule" id="MF_00161"/>
    </source>
</evidence>
<comment type="pathway">
    <text evidence="9">Protein modification; lipoprotein biosynthesis (signal peptide cleavage).</text>
</comment>
<dbReference type="InterPro" id="IPR001872">
    <property type="entry name" value="Peptidase_A8"/>
</dbReference>
<keyword evidence="6 9" id="KW-0378">Hydrolase</keyword>
<name>A0ABS9WH39_9ACTN</name>
<dbReference type="HAMAP" id="MF_00161">
    <property type="entry name" value="LspA"/>
    <property type="match status" value="1"/>
</dbReference>
<comment type="subcellular location">
    <subcellularLocation>
        <location evidence="9">Cell membrane</location>
        <topology evidence="9">Multi-pass membrane protein</topology>
    </subcellularLocation>
</comment>
<evidence type="ECO:0000313" key="11">
    <source>
        <dbReference type="EMBL" id="MCI2241890.1"/>
    </source>
</evidence>
<accession>A0ABS9WH39</accession>
<dbReference type="Pfam" id="PF01252">
    <property type="entry name" value="Peptidase_A8"/>
    <property type="match status" value="1"/>
</dbReference>
<protein>
    <recommendedName>
        <fullName evidence="9">Lipoprotein signal peptidase</fullName>
        <ecNumber evidence="9">3.4.23.36</ecNumber>
    </recommendedName>
    <alternativeName>
        <fullName evidence="9">Prolipoprotein signal peptidase</fullName>
    </alternativeName>
    <alternativeName>
        <fullName evidence="9">Signal peptidase II</fullName>
        <shortName evidence="9">SPase II</shortName>
    </alternativeName>
</protein>
<keyword evidence="5 9" id="KW-0064">Aspartyl protease</keyword>
<keyword evidence="4 9" id="KW-0812">Transmembrane</keyword>
<dbReference type="EC" id="3.4.23.36" evidence="9"/>
<evidence type="ECO:0000313" key="12">
    <source>
        <dbReference type="Proteomes" id="UP001430755"/>
    </source>
</evidence>
<feature type="active site" evidence="9">
    <location>
        <position position="142"/>
    </location>
</feature>
<evidence type="ECO:0000256" key="4">
    <source>
        <dbReference type="ARBA" id="ARBA00022692"/>
    </source>
</evidence>
<comment type="catalytic activity">
    <reaction evidence="9">
        <text>Release of signal peptides from bacterial membrane prolipoproteins. Hydrolyzes -Xaa-Yaa-Zaa-|-(S,diacylglyceryl)Cys-, in which Xaa is hydrophobic (preferably Leu), and Yaa (Ala or Ser) and Zaa (Gly or Ala) have small, neutral side chains.</text>
        <dbReference type="EC" id="3.4.23.36"/>
    </reaction>
</comment>
<evidence type="ECO:0000256" key="5">
    <source>
        <dbReference type="ARBA" id="ARBA00022750"/>
    </source>
</evidence>